<dbReference type="GeneID" id="71760593"/>
<evidence type="ECO:0000259" key="4">
    <source>
        <dbReference type="PROSITE" id="PS50110"/>
    </source>
</evidence>
<dbReference type="Pfam" id="PF00072">
    <property type="entry name" value="Response_reg"/>
    <property type="match status" value="1"/>
</dbReference>
<dbReference type="PANTHER" id="PTHR44591:SF3">
    <property type="entry name" value="RESPONSE REGULATORY DOMAIN-CONTAINING PROTEIN"/>
    <property type="match status" value="1"/>
</dbReference>
<evidence type="ECO:0000313" key="5">
    <source>
        <dbReference type="EMBL" id="UOO95505.1"/>
    </source>
</evidence>
<feature type="region of interest" description="Disordered" evidence="3">
    <location>
        <begin position="1"/>
        <end position="20"/>
    </location>
</feature>
<dbReference type="KEGG" id="hdo:MUK72_02055"/>
<dbReference type="RefSeq" id="WP_244703342.1">
    <property type="nucleotide sequence ID" value="NZ_BAAADN010000089.1"/>
</dbReference>
<gene>
    <name evidence="5" type="ORF">MUK72_02055</name>
</gene>
<sequence length="146" mass="16055">MSSEPTPTDERSNTGDDIRVLLSDDDETWARTQRRVLERQSDRLVVETAHSLSETRQHLASATPDCLVCDYQLGDGTALELLPEVRESHPKLPFILVTGRGSEATASKAISNDVTEYVRKSILSTSQSGLGERAAWWIDGGQPSSQ</sequence>
<keyword evidence="1 2" id="KW-0597">Phosphoprotein</keyword>
<keyword evidence="6" id="KW-1185">Reference proteome</keyword>
<dbReference type="GO" id="GO:0000160">
    <property type="term" value="P:phosphorelay signal transduction system"/>
    <property type="evidence" value="ECO:0007669"/>
    <property type="project" value="InterPro"/>
</dbReference>
<reference evidence="5" key="1">
    <citation type="submission" date="2022-04" db="EMBL/GenBank/DDBJ databases">
        <title>Sequencing and genomic assembly of Halococcus dombrowskii.</title>
        <authorList>
            <person name="Lim S.W."/>
            <person name="MacLea K.S."/>
        </authorList>
    </citation>
    <scope>NUCLEOTIDE SEQUENCE</scope>
    <source>
        <strain evidence="5">H4</strain>
    </source>
</reference>
<dbReference type="InterPro" id="IPR011006">
    <property type="entry name" value="CheY-like_superfamily"/>
</dbReference>
<evidence type="ECO:0000313" key="6">
    <source>
        <dbReference type="Proteomes" id="UP000830542"/>
    </source>
</evidence>
<accession>A0AAX3AMP3</accession>
<dbReference type="PANTHER" id="PTHR44591">
    <property type="entry name" value="STRESS RESPONSE REGULATOR PROTEIN 1"/>
    <property type="match status" value="1"/>
</dbReference>
<dbReference type="EMBL" id="CP095005">
    <property type="protein sequence ID" value="UOO95505.1"/>
    <property type="molecule type" value="Genomic_DNA"/>
</dbReference>
<evidence type="ECO:0000256" key="1">
    <source>
        <dbReference type="ARBA" id="ARBA00022553"/>
    </source>
</evidence>
<feature type="modified residue" description="4-aspartylphosphate" evidence="2">
    <location>
        <position position="70"/>
    </location>
</feature>
<dbReference type="InterPro" id="IPR001789">
    <property type="entry name" value="Sig_transdc_resp-reg_receiver"/>
</dbReference>
<dbReference type="Gene3D" id="3.40.50.2300">
    <property type="match status" value="1"/>
</dbReference>
<feature type="compositionally biased region" description="Basic and acidic residues" evidence="3">
    <location>
        <begin position="8"/>
        <end position="19"/>
    </location>
</feature>
<dbReference type="AlphaFoldDB" id="A0AAX3AMP3"/>
<dbReference type="SUPFAM" id="SSF52172">
    <property type="entry name" value="CheY-like"/>
    <property type="match status" value="1"/>
</dbReference>
<dbReference type="Proteomes" id="UP000830542">
    <property type="component" value="Chromosome"/>
</dbReference>
<protein>
    <submittedName>
        <fullName evidence="5">Response regulator</fullName>
    </submittedName>
</protein>
<dbReference type="PROSITE" id="PS50110">
    <property type="entry name" value="RESPONSE_REGULATORY"/>
    <property type="match status" value="1"/>
</dbReference>
<feature type="domain" description="Response regulatory" evidence="4">
    <location>
        <begin position="19"/>
        <end position="135"/>
    </location>
</feature>
<dbReference type="SMART" id="SM00448">
    <property type="entry name" value="REC"/>
    <property type="match status" value="1"/>
</dbReference>
<evidence type="ECO:0000256" key="3">
    <source>
        <dbReference type="SAM" id="MobiDB-lite"/>
    </source>
</evidence>
<organism evidence="5 6">
    <name type="scientific">Halococcus dombrowskii</name>
    <dbReference type="NCBI Taxonomy" id="179637"/>
    <lineage>
        <taxon>Archaea</taxon>
        <taxon>Methanobacteriati</taxon>
        <taxon>Methanobacteriota</taxon>
        <taxon>Stenosarchaea group</taxon>
        <taxon>Halobacteria</taxon>
        <taxon>Halobacteriales</taxon>
        <taxon>Halococcaceae</taxon>
        <taxon>Halococcus</taxon>
    </lineage>
</organism>
<name>A0AAX3AMP3_HALDO</name>
<dbReference type="InterPro" id="IPR050595">
    <property type="entry name" value="Bact_response_regulator"/>
</dbReference>
<evidence type="ECO:0000256" key="2">
    <source>
        <dbReference type="PROSITE-ProRule" id="PRU00169"/>
    </source>
</evidence>
<proteinExistence type="predicted"/>